<keyword evidence="2" id="KW-1185">Reference proteome</keyword>
<dbReference type="EMBL" id="JAUKUD010000006">
    <property type="protein sequence ID" value="KAK0741285.1"/>
    <property type="molecule type" value="Genomic_DNA"/>
</dbReference>
<organism evidence="1 2">
    <name type="scientific">Schizothecium vesticola</name>
    <dbReference type="NCBI Taxonomy" id="314040"/>
    <lineage>
        <taxon>Eukaryota</taxon>
        <taxon>Fungi</taxon>
        <taxon>Dikarya</taxon>
        <taxon>Ascomycota</taxon>
        <taxon>Pezizomycotina</taxon>
        <taxon>Sordariomycetes</taxon>
        <taxon>Sordariomycetidae</taxon>
        <taxon>Sordariales</taxon>
        <taxon>Schizotheciaceae</taxon>
        <taxon>Schizothecium</taxon>
    </lineage>
</organism>
<comment type="caution">
    <text evidence="1">The sequence shown here is derived from an EMBL/GenBank/DDBJ whole genome shotgun (WGS) entry which is preliminary data.</text>
</comment>
<feature type="non-terminal residue" evidence="1">
    <location>
        <position position="64"/>
    </location>
</feature>
<sequence length="64" mass="7622">MCGWESEITWNRPKYSKQDAKAYPRSVANLNALDCRRTMPLQLPRPNQTRWVSMPRHPSMHRIL</sequence>
<dbReference type="AlphaFoldDB" id="A0AA40K0B6"/>
<reference evidence="1" key="1">
    <citation type="submission" date="2023-06" db="EMBL/GenBank/DDBJ databases">
        <title>Genome-scale phylogeny and comparative genomics of the fungal order Sordariales.</title>
        <authorList>
            <consortium name="Lawrence Berkeley National Laboratory"/>
            <person name="Hensen N."/>
            <person name="Bonometti L."/>
            <person name="Westerberg I."/>
            <person name="Brannstrom I.O."/>
            <person name="Guillou S."/>
            <person name="Cros-Aarteil S."/>
            <person name="Calhoun S."/>
            <person name="Haridas S."/>
            <person name="Kuo A."/>
            <person name="Mondo S."/>
            <person name="Pangilinan J."/>
            <person name="Riley R."/>
            <person name="LaButti K."/>
            <person name="Andreopoulos B."/>
            <person name="Lipzen A."/>
            <person name="Chen C."/>
            <person name="Yanf M."/>
            <person name="Daum C."/>
            <person name="Ng V."/>
            <person name="Clum A."/>
            <person name="Steindorff A."/>
            <person name="Ohm R."/>
            <person name="Martin F."/>
            <person name="Silar P."/>
            <person name="Natvig D."/>
            <person name="Lalanne C."/>
            <person name="Gautier V."/>
            <person name="Ament-velasquez S.L."/>
            <person name="Kruys A."/>
            <person name="Hutchinson M.I."/>
            <person name="Powell A.J."/>
            <person name="Barry K."/>
            <person name="Miller A.N."/>
            <person name="Grigoriev I.V."/>
            <person name="Debuchy R."/>
            <person name="Gladieux P."/>
            <person name="Thoren M.H."/>
            <person name="Johannesson H."/>
        </authorList>
    </citation>
    <scope>NUCLEOTIDE SEQUENCE</scope>
    <source>
        <strain evidence="1">SMH3187-1</strain>
    </source>
</reference>
<evidence type="ECO:0000313" key="2">
    <source>
        <dbReference type="Proteomes" id="UP001172155"/>
    </source>
</evidence>
<accession>A0AA40K0B6</accession>
<proteinExistence type="predicted"/>
<evidence type="ECO:0000313" key="1">
    <source>
        <dbReference type="EMBL" id="KAK0741285.1"/>
    </source>
</evidence>
<protein>
    <submittedName>
        <fullName evidence="1">Uncharacterized protein</fullName>
    </submittedName>
</protein>
<gene>
    <name evidence="1" type="ORF">B0T18DRAFT_419841</name>
</gene>
<name>A0AA40K0B6_9PEZI</name>
<dbReference type="Proteomes" id="UP001172155">
    <property type="component" value="Unassembled WGS sequence"/>
</dbReference>